<dbReference type="EMBL" id="MH323437">
    <property type="protein sequence ID" value="AZN18350.1"/>
    <property type="molecule type" value="Genomic_RNA"/>
</dbReference>
<protein>
    <submittedName>
        <fullName evidence="1">Movement protein</fullName>
    </submittedName>
</protein>
<keyword evidence="2" id="KW-1185">Reference proteome</keyword>
<proteinExistence type="predicted"/>
<dbReference type="Proteomes" id="UP000682886">
    <property type="component" value="Segment"/>
</dbReference>
<organism evidence="1">
    <name type="scientific">Zhuye pepper nucleorhabdovirus</name>
    <dbReference type="NCBI Taxonomy" id="2496274"/>
    <lineage>
        <taxon>Viruses</taxon>
        <taxon>Riboviria</taxon>
        <taxon>Orthornavirae</taxon>
        <taxon>Negarnaviricota</taxon>
        <taxon>Haploviricotina</taxon>
        <taxon>Monjiviricetes</taxon>
        <taxon>Mononegavirales</taxon>
        <taxon>Rhabdoviridae</taxon>
        <taxon>Betarhabdovirinae</taxon>
        <taxon>Betanucleorhabdovirus</taxon>
        <taxon>Betanucleorhabdovirus zanthoxyli</taxon>
    </lineage>
</organism>
<accession>A0A4P2UWR1</accession>
<evidence type="ECO:0000313" key="1">
    <source>
        <dbReference type="EMBL" id="AZN18350.1"/>
    </source>
</evidence>
<sequence>MHCRIIHNVNMAKGKTQTNALELDKAKPSKFTAFNSVNICGNPANVKIEKKNFVFSTQVMLFLQGLIWGNDAEVFIKQIIAVWCPTVEPGALSSITVTMSYDLGNEVDDLEADEIVVQVTGAIAEPLRVSVYPTKPIIKAHDQAFYMPWSATAHVDGIMESENQAILGVLKLWCDVDVNMFKPRNRSRSSLYRSPEVAWGNVHYPYYVPLYLIKKARGIMATTWRDTDQYRLFKKEIIAHIDTTVVRDASHLTLMQIMSKEDVGNARELTTGCHLYEGGFCTCGDKVTKFLSSVLVNNNKRCMNHGKLFDKILVDIMTGHTRKLEGHPLIRF</sequence>
<name>A0A4P2UWR1_9RHAB</name>
<evidence type="ECO:0000313" key="2">
    <source>
        <dbReference type="Proteomes" id="UP000682886"/>
    </source>
</evidence>
<reference evidence="1" key="1">
    <citation type="journal article" date="2019" name="Viruses">
        <title>Discovery of Four Novel Viruses Associated with Flower Yellowing Disease of Green Sichuan Pepper (Zanthoxylum armatum) by Virome Analysis.</title>
        <authorList>
            <person name="Cao M."/>
            <person name="Zhang S."/>
            <person name="Li M."/>
            <person name="Liu Y."/>
            <person name="Dong P."/>
            <person name="Li S."/>
            <person name="Kuang M."/>
            <person name="Li R."/>
            <person name="Zhou Y."/>
        </authorList>
    </citation>
    <scope>NUCLEOTIDE SEQUENCE</scope>
    <source>
        <strain evidence="1">ZPNu1</strain>
    </source>
</reference>